<dbReference type="InterPro" id="IPR045584">
    <property type="entry name" value="Pilin-like"/>
</dbReference>
<name>A0ABR7H4T5_9FIRM</name>
<evidence type="ECO:0000313" key="3">
    <source>
        <dbReference type="Proteomes" id="UP000634672"/>
    </source>
</evidence>
<sequence>MRRFKEKLNKKGFTLAELLIVVAIIAVLVAVSVPVFNSKLERSREAVDIANMRAAKVAAIAAYLDDEIPEGTTTVYYDAENGVVVTEDKKPTEGYGQGSDKLDGKTTYLDYTGITKAKGFIIKIDITPESTSDTSKGDVKVALSWVDPKTAK</sequence>
<dbReference type="SUPFAM" id="SSF54523">
    <property type="entry name" value="Pili subunits"/>
    <property type="match status" value="1"/>
</dbReference>
<dbReference type="Gene3D" id="3.30.700.10">
    <property type="entry name" value="Glycoprotein, Type 4 Pilin"/>
    <property type="match status" value="1"/>
</dbReference>
<keyword evidence="1" id="KW-1133">Transmembrane helix</keyword>
<feature type="transmembrane region" description="Helical" evidence="1">
    <location>
        <begin position="12"/>
        <end position="36"/>
    </location>
</feature>
<keyword evidence="3" id="KW-1185">Reference proteome</keyword>
<accession>A0ABR7H4T5</accession>
<proteinExistence type="predicted"/>
<dbReference type="Pfam" id="PF07963">
    <property type="entry name" value="N_methyl"/>
    <property type="match status" value="1"/>
</dbReference>
<reference evidence="2 3" key="1">
    <citation type="submission" date="2020-08" db="EMBL/GenBank/DDBJ databases">
        <title>Genome public.</title>
        <authorList>
            <person name="Liu C."/>
            <person name="Sun Q."/>
        </authorList>
    </citation>
    <scope>NUCLEOTIDE SEQUENCE [LARGE SCALE GENOMIC DNA]</scope>
    <source>
        <strain evidence="2 3">NSJ-66</strain>
    </source>
</reference>
<keyword evidence="1" id="KW-0812">Transmembrane</keyword>
<organism evidence="2 3">
    <name type="scientific">Hungatella hominis</name>
    <dbReference type="NCBI Taxonomy" id="2763050"/>
    <lineage>
        <taxon>Bacteria</taxon>
        <taxon>Bacillati</taxon>
        <taxon>Bacillota</taxon>
        <taxon>Clostridia</taxon>
        <taxon>Lachnospirales</taxon>
        <taxon>Lachnospiraceae</taxon>
        <taxon>Hungatella</taxon>
    </lineage>
</organism>
<evidence type="ECO:0000256" key="1">
    <source>
        <dbReference type="SAM" id="Phobius"/>
    </source>
</evidence>
<gene>
    <name evidence="2" type="ORF">H8S75_09535</name>
</gene>
<dbReference type="Proteomes" id="UP000634672">
    <property type="component" value="Unassembled WGS sequence"/>
</dbReference>
<dbReference type="RefSeq" id="WP_187021054.1">
    <property type="nucleotide sequence ID" value="NZ_JACOPB010000003.1"/>
</dbReference>
<keyword evidence="1" id="KW-0472">Membrane</keyword>
<evidence type="ECO:0000313" key="2">
    <source>
        <dbReference type="EMBL" id="MBC5708192.1"/>
    </source>
</evidence>
<dbReference type="EMBL" id="JACOPB010000003">
    <property type="protein sequence ID" value="MBC5708192.1"/>
    <property type="molecule type" value="Genomic_DNA"/>
</dbReference>
<comment type="caution">
    <text evidence="2">The sequence shown here is derived from an EMBL/GenBank/DDBJ whole genome shotgun (WGS) entry which is preliminary data.</text>
</comment>
<dbReference type="NCBIfam" id="TIGR02532">
    <property type="entry name" value="IV_pilin_GFxxxE"/>
    <property type="match status" value="1"/>
</dbReference>
<protein>
    <submittedName>
        <fullName evidence="2">Prepilin-type N-terminal cleavage/methylation domain-containing protein</fullName>
    </submittedName>
</protein>
<dbReference type="InterPro" id="IPR012902">
    <property type="entry name" value="N_methyl_site"/>
</dbReference>